<dbReference type="InterPro" id="IPR011766">
    <property type="entry name" value="TPP_enzyme_TPP-bd"/>
</dbReference>
<proteinExistence type="inferred from homology"/>
<dbReference type="PANTHER" id="PTHR43353">
    <property type="entry name" value="SUCCINATE-SEMIALDEHYDE DEHYDROGENASE, MITOCHONDRIAL"/>
    <property type="match status" value="1"/>
</dbReference>
<reference evidence="8 9" key="2">
    <citation type="submission" date="2020-03" db="EMBL/GenBank/DDBJ databases">
        <authorList>
            <person name="Ichikawa N."/>
            <person name="Kimura A."/>
            <person name="Kitahashi Y."/>
            <person name="Uohara A."/>
        </authorList>
    </citation>
    <scope>NUCLEOTIDE SEQUENCE [LARGE SCALE GENOMIC DNA]</scope>
    <source>
        <strain evidence="8 9">NBRC 105367</strain>
    </source>
</reference>
<name>A0A6F8YEP0_9ACTN</name>
<evidence type="ECO:0000313" key="9">
    <source>
        <dbReference type="Proteomes" id="UP000503011"/>
    </source>
</evidence>
<dbReference type="GO" id="GO:0004777">
    <property type="term" value="F:succinate-semialdehyde dehydrogenase (NAD+) activity"/>
    <property type="evidence" value="ECO:0007669"/>
    <property type="project" value="TreeGrafter"/>
</dbReference>
<dbReference type="SUPFAM" id="SSF52518">
    <property type="entry name" value="Thiamin diphosphate-binding fold (THDP-binding)"/>
    <property type="match status" value="1"/>
</dbReference>
<dbReference type="InterPro" id="IPR016162">
    <property type="entry name" value="Ald_DH_N"/>
</dbReference>
<feature type="active site" evidence="4">
    <location>
        <position position="479"/>
    </location>
</feature>
<dbReference type="GO" id="GO:0000287">
    <property type="term" value="F:magnesium ion binding"/>
    <property type="evidence" value="ECO:0007669"/>
    <property type="project" value="InterPro"/>
</dbReference>
<keyword evidence="9" id="KW-1185">Reference proteome</keyword>
<protein>
    <recommendedName>
        <fullName evidence="10">NAD-dependent succinate-semialdehyde dehydrogenase</fullName>
    </recommendedName>
</protein>
<dbReference type="Gene3D" id="3.40.50.970">
    <property type="match status" value="1"/>
</dbReference>
<dbReference type="Proteomes" id="UP000503011">
    <property type="component" value="Chromosome"/>
</dbReference>
<sequence>MAALDRVDVLRQIDAAFPESPVILTLGGTAREMLAVAGRRPNHLVNLDAMGQTVGIGLGIALGRAEGRPDEKVVVVEGDGSLLMGLSVLSTIGHLRPANLVVLILDNGVYLATGGQPTAAADMDMPAVALACGWAAAWTVTTADELTAALVRTAATLGPVLVRIMISTRQIPTSFFLEDPVILAEDFRRWLRALPMVTPLLTSSPDTPAPTAHGTDRPPMLSEMERRIVDAVPAQLFIGGRWQESSAHTRLAVEDPATARTLTAVADAGPTEARAALDAAVAAQDGFAAMPARERGEILRRCFSLIRERADDFACLITLEMGKPLREASAEVAYAAEFFRWFAEEAVRVSGRWASDPAGHGRLLTMRHPVGPCLLITPWNFPLAMGTRKIGPAVAAGCAMVVKPAAQTPLSMLALAALMAEAGLPPGVLNVVTTSTPGPTLSGLFADERLRKLSFTGSTEIGKTLMAQASTNLLRLSMELGGNAPFLVFDDCDLDLAVDQAVVAKMRNMGQSCVAANRFHVQRSVAEEFGRRLADRMHALRVGPGTDPTVDVGPLIDDTQRAKVRQLVAGALARGATVADGGTTTGDGPGYFFPPTVLTGLDTKAVMYRTEIFGPVAPIYPFDTEADALGAANGTPYGLVAYVFTGDLARALRVVESLQVGMVGLNKGMVSNAAAPFGGVKWSGLGREGGPEGIEEYLTTKYVGIEA</sequence>
<evidence type="ECO:0000256" key="5">
    <source>
        <dbReference type="RuleBase" id="RU003345"/>
    </source>
</evidence>
<keyword evidence="3" id="KW-0786">Thiamine pyrophosphate</keyword>
<feature type="domain" description="Thiamine pyrophosphate enzyme TPP-binding" evidence="7">
    <location>
        <begin position="39"/>
        <end position="163"/>
    </location>
</feature>
<feature type="domain" description="Aldehyde dehydrogenase" evidence="6">
    <location>
        <begin position="242"/>
        <end position="703"/>
    </location>
</feature>
<dbReference type="InterPro" id="IPR016161">
    <property type="entry name" value="Ald_DH/histidinol_DH"/>
</dbReference>
<dbReference type="CDD" id="cd07103">
    <property type="entry name" value="ALDH_F5_SSADH_GabD"/>
    <property type="match status" value="1"/>
</dbReference>
<dbReference type="InterPro" id="IPR016163">
    <property type="entry name" value="Ald_DH_C"/>
</dbReference>
<organism evidence="8 9">
    <name type="scientific">Phytohabitans suffuscus</name>
    <dbReference type="NCBI Taxonomy" id="624315"/>
    <lineage>
        <taxon>Bacteria</taxon>
        <taxon>Bacillati</taxon>
        <taxon>Actinomycetota</taxon>
        <taxon>Actinomycetes</taxon>
        <taxon>Micromonosporales</taxon>
        <taxon>Micromonosporaceae</taxon>
    </lineage>
</organism>
<dbReference type="Gene3D" id="3.40.605.10">
    <property type="entry name" value="Aldehyde Dehydrogenase, Chain A, domain 1"/>
    <property type="match status" value="1"/>
</dbReference>
<dbReference type="PROSITE" id="PS00187">
    <property type="entry name" value="TPP_ENZYMES"/>
    <property type="match status" value="1"/>
</dbReference>
<evidence type="ECO:0000256" key="1">
    <source>
        <dbReference type="ARBA" id="ARBA00009986"/>
    </source>
</evidence>
<evidence type="ECO:0000259" key="6">
    <source>
        <dbReference type="Pfam" id="PF00171"/>
    </source>
</evidence>
<dbReference type="SUPFAM" id="SSF53720">
    <property type="entry name" value="ALDH-like"/>
    <property type="match status" value="1"/>
</dbReference>
<reference evidence="8 9" key="1">
    <citation type="submission" date="2020-03" db="EMBL/GenBank/DDBJ databases">
        <title>Whole genome shotgun sequence of Phytohabitans suffuscus NBRC 105367.</title>
        <authorList>
            <person name="Komaki H."/>
            <person name="Tamura T."/>
        </authorList>
    </citation>
    <scope>NUCLEOTIDE SEQUENCE [LARGE SCALE GENOMIC DNA]</scope>
    <source>
        <strain evidence="8 9">NBRC 105367</strain>
    </source>
</reference>
<dbReference type="EMBL" id="AP022871">
    <property type="protein sequence ID" value="BCB84530.1"/>
    <property type="molecule type" value="Genomic_DNA"/>
</dbReference>
<dbReference type="KEGG" id="psuu:Psuf_018430"/>
<dbReference type="InterPro" id="IPR050740">
    <property type="entry name" value="Aldehyde_DH_Superfamily"/>
</dbReference>
<comment type="similarity">
    <text evidence="1 5">Belongs to the aldehyde dehydrogenase family.</text>
</comment>
<dbReference type="Pfam" id="PF00171">
    <property type="entry name" value="Aldedh"/>
    <property type="match status" value="1"/>
</dbReference>
<gene>
    <name evidence="8" type="ORF">Psuf_018430</name>
</gene>
<dbReference type="FunFam" id="3.40.605.10:FF:000007">
    <property type="entry name" value="NAD/NADP-dependent betaine aldehyde dehydrogenase"/>
    <property type="match status" value="1"/>
</dbReference>
<evidence type="ECO:0000256" key="4">
    <source>
        <dbReference type="PROSITE-ProRule" id="PRU10007"/>
    </source>
</evidence>
<dbReference type="InterPro" id="IPR015590">
    <property type="entry name" value="Aldehyde_DH_dom"/>
</dbReference>
<dbReference type="Gene3D" id="3.40.309.10">
    <property type="entry name" value="Aldehyde Dehydrogenase, Chain A, domain 2"/>
    <property type="match status" value="1"/>
</dbReference>
<evidence type="ECO:0008006" key="10">
    <source>
        <dbReference type="Google" id="ProtNLM"/>
    </source>
</evidence>
<dbReference type="InterPro" id="IPR029510">
    <property type="entry name" value="Ald_DH_CS_GLU"/>
</dbReference>
<dbReference type="InterPro" id="IPR029061">
    <property type="entry name" value="THDP-binding"/>
</dbReference>
<dbReference type="RefSeq" id="WP_173155739.1">
    <property type="nucleotide sequence ID" value="NZ_AP022871.1"/>
</dbReference>
<accession>A0A6F8YEP0</accession>
<evidence type="ECO:0000259" key="7">
    <source>
        <dbReference type="Pfam" id="PF02775"/>
    </source>
</evidence>
<dbReference type="GO" id="GO:0009450">
    <property type="term" value="P:gamma-aminobutyric acid catabolic process"/>
    <property type="evidence" value="ECO:0007669"/>
    <property type="project" value="TreeGrafter"/>
</dbReference>
<dbReference type="Pfam" id="PF02775">
    <property type="entry name" value="TPP_enzyme_C"/>
    <property type="match status" value="1"/>
</dbReference>
<dbReference type="GO" id="GO:0030976">
    <property type="term" value="F:thiamine pyrophosphate binding"/>
    <property type="evidence" value="ECO:0007669"/>
    <property type="project" value="InterPro"/>
</dbReference>
<keyword evidence="2 5" id="KW-0560">Oxidoreductase</keyword>
<dbReference type="PANTHER" id="PTHR43353:SF5">
    <property type="entry name" value="SUCCINATE-SEMIALDEHYDE DEHYDROGENASE, MITOCHONDRIAL"/>
    <property type="match status" value="1"/>
</dbReference>
<evidence type="ECO:0000313" key="8">
    <source>
        <dbReference type="EMBL" id="BCB84530.1"/>
    </source>
</evidence>
<evidence type="ECO:0000256" key="2">
    <source>
        <dbReference type="ARBA" id="ARBA00023002"/>
    </source>
</evidence>
<dbReference type="InterPro" id="IPR000399">
    <property type="entry name" value="TPP-bd_CS"/>
</dbReference>
<dbReference type="AlphaFoldDB" id="A0A6F8YEP0"/>
<evidence type="ECO:0000256" key="3">
    <source>
        <dbReference type="ARBA" id="ARBA00023052"/>
    </source>
</evidence>
<dbReference type="FunFam" id="3.40.309.10:FF:000004">
    <property type="entry name" value="Succinate-semialdehyde dehydrogenase I"/>
    <property type="match status" value="1"/>
</dbReference>
<dbReference type="PROSITE" id="PS00687">
    <property type="entry name" value="ALDEHYDE_DEHYDR_GLU"/>
    <property type="match status" value="1"/>
</dbReference>